<dbReference type="KEGG" id="vos:KNV97_19325"/>
<dbReference type="PROSITE" id="PS50056">
    <property type="entry name" value="TYR_PHOSPHATASE_2"/>
    <property type="match status" value="1"/>
</dbReference>
<dbReference type="Pfam" id="PF22785">
    <property type="entry name" value="Tc-R-P"/>
    <property type="match status" value="1"/>
</dbReference>
<dbReference type="AlphaFoldDB" id="A0A975YNB7"/>
<dbReference type="RefSeq" id="WP_136487331.1">
    <property type="nucleotide sequence ID" value="NZ_CP076643.1"/>
</dbReference>
<sequence>MTHPIWELAVEKAALVLMPCPGTRQVTLLDSLKQLKQSGVTVIVSAITREEMTAKQVESLGQTAQGLGLGWIHLPIEDNSVPSALFTEHWPTVSVQLRAALKRGNKVALHCMGGSGRTGLLAAHVLLDCGWPLTQCISDIQALRPAAFSSAQQRAYIEQVATSR</sequence>
<dbReference type="EMBL" id="CP076643">
    <property type="protein sequence ID" value="QXO17494.1"/>
    <property type="molecule type" value="Genomic_DNA"/>
</dbReference>
<protein>
    <submittedName>
        <fullName evidence="2">Dual specificity protein phosphatase family protein</fullName>
    </submittedName>
</protein>
<gene>
    <name evidence="2" type="ORF">KNV97_19325</name>
</gene>
<evidence type="ECO:0000313" key="3">
    <source>
        <dbReference type="Proteomes" id="UP000694232"/>
    </source>
</evidence>
<proteinExistence type="predicted"/>
<dbReference type="SMART" id="SM00404">
    <property type="entry name" value="PTPc_motif"/>
    <property type="match status" value="1"/>
</dbReference>
<evidence type="ECO:0000259" key="1">
    <source>
        <dbReference type="PROSITE" id="PS50056"/>
    </source>
</evidence>
<dbReference type="SUPFAM" id="SSF52799">
    <property type="entry name" value="(Phosphotyrosine protein) phosphatases II"/>
    <property type="match status" value="1"/>
</dbReference>
<dbReference type="InterPro" id="IPR016130">
    <property type="entry name" value="Tyr_Pase_AS"/>
</dbReference>
<dbReference type="InterPro" id="IPR029021">
    <property type="entry name" value="Prot-tyrosine_phosphatase-like"/>
</dbReference>
<evidence type="ECO:0000313" key="2">
    <source>
        <dbReference type="EMBL" id="QXO17494.1"/>
    </source>
</evidence>
<dbReference type="PROSITE" id="PS00383">
    <property type="entry name" value="TYR_PHOSPHATASE_1"/>
    <property type="match status" value="1"/>
</dbReference>
<reference evidence="2" key="1">
    <citation type="submission" date="2021-06" db="EMBL/GenBank/DDBJ databases">
        <title>Vibrio nov. sp., novel gut bacterium isolated from Yellow Sea oyster.</title>
        <authorList>
            <person name="Muhammad N."/>
            <person name="Nguyen T.H."/>
            <person name="Lee Y.-J."/>
            <person name="Ko J."/>
            <person name="Kim S.-G."/>
        </authorList>
    </citation>
    <scope>NUCLEOTIDE SEQUENCE</scope>
    <source>
        <strain evidence="2">OG9-811</strain>
    </source>
</reference>
<name>A0A975YNB7_9VIBR</name>
<dbReference type="Gene3D" id="3.90.190.10">
    <property type="entry name" value="Protein tyrosine phosphatase superfamily"/>
    <property type="match status" value="1"/>
</dbReference>
<keyword evidence="3" id="KW-1185">Reference proteome</keyword>
<dbReference type="InterPro" id="IPR050561">
    <property type="entry name" value="PTP"/>
</dbReference>
<feature type="domain" description="Tyrosine specific protein phosphatases" evidence="1">
    <location>
        <begin position="88"/>
        <end position="155"/>
    </location>
</feature>
<dbReference type="InterPro" id="IPR000387">
    <property type="entry name" value="Tyr_Pase_dom"/>
</dbReference>
<dbReference type="Proteomes" id="UP000694232">
    <property type="component" value="Chromosome 1"/>
</dbReference>
<accession>A0A975YNB7</accession>
<dbReference type="PANTHER" id="PTHR23339">
    <property type="entry name" value="TYROSINE SPECIFIC PROTEIN PHOSPHATASE AND DUAL SPECIFICITY PROTEIN PHOSPHATASE"/>
    <property type="match status" value="1"/>
</dbReference>
<dbReference type="InterPro" id="IPR003595">
    <property type="entry name" value="Tyr_Pase_cat"/>
</dbReference>
<organism evidence="2 3">
    <name type="scientific">Vibrio ostreae</name>
    <dbReference type="NCBI Taxonomy" id="2841925"/>
    <lineage>
        <taxon>Bacteria</taxon>
        <taxon>Pseudomonadati</taxon>
        <taxon>Pseudomonadota</taxon>
        <taxon>Gammaproteobacteria</taxon>
        <taxon>Vibrionales</taxon>
        <taxon>Vibrionaceae</taxon>
        <taxon>Vibrio</taxon>
    </lineage>
</organism>